<dbReference type="InterPro" id="IPR016032">
    <property type="entry name" value="Sig_transdc_resp-reg_C-effctor"/>
</dbReference>
<sequence>MPGTTAPVWAGAEAGLIHPLDRVHHRDTRARAVAPDPAARTPLRAAGSTRQKGLRHAPPPAPPGRAVTLRYRVLGQVRAFDGPRELDLGPVKQRAVLAALLLADGGLVQRTDLVAAVWGADPPATAHQLVASYVARLRKALEPERPKRSRPAVLVSDKSAYGLQVLPDALDARTFRATVQTARTARAAGNHTDCARHFDAAEALWQGQALEGLPGPLAAHHRRLLQEERLTAREERCATALDLGRHHDCVPELSALAAAHPVRERVRTLLMLALYRSGRQAEALAVFKDAWRTLVDSTGLEPGHELRELQRRILADDPALRLPEPTPQRVIPAQLPPDIADFAGRTDELALLARLRTTGTALPVALITGVGGIGKTALAVHAAHRLAPRYPEGQLYLRLGGGSGTPADPGDLLAGVLTDLGLPADRIPHDTDRRSALYRSLVAGSRLLLVLDDARDAAQVEPLLPGAPDCLALITSRSRLAGLPARRVLRLGSLAEAEAYGLLRRAAGHTEADTGPVDRQEPAPGAEPPGPPTVPDAIAQVLHVCAGHPLSLRVVAARVAGRPPSAFRQLARRLRDEERRLGELRVGELAVAPGLKAGYDALPGPTEARAFRMLSLLAVPDFGAATAAAALELPYKQAEDVLEALVDAHLLETAQPPSVGPYRYRYHDLLRLLGRELSRAQDPPTTRSAALRRILAAHHTSVRRADALLRPGGALPPLDEPTADCPEHLITDAEEALSWLSAERGTIVAAAAQAASLGAADPGELAQLTAALRAFLNRQGHRGDWERLATAALAVATAAGDRGAEAVARLELGTLEGMRHRARPAAEHLRSAVRLFAAQGDTAREARALHNLGLAHVEARDLDTATECMVRALAIQRAAGNALDVAITLDNLALLELRRGASAKATEYCEESLRHYGRSERPETASAAEHILGMVRHAQGRYAEAVDCHRRAQELARAQGNVYREAFTLVDRVPSLLVLGEHRAAVRAAEQGLALRRRLGDPMDSAVAYRALADALRAAGDAERAGACLAEADACAAEAEAGP</sequence>
<dbReference type="Gene3D" id="1.25.40.10">
    <property type="entry name" value="Tetratricopeptide repeat domain"/>
    <property type="match status" value="2"/>
</dbReference>
<dbReference type="PRINTS" id="PR00364">
    <property type="entry name" value="DISEASERSIST"/>
</dbReference>
<accession>A0ABY7K850</accession>
<keyword evidence="4" id="KW-0238">DNA-binding</keyword>
<dbReference type="SMART" id="SM00862">
    <property type="entry name" value="Trans_reg_C"/>
    <property type="match status" value="1"/>
</dbReference>
<gene>
    <name evidence="9" type="ORF">STRCI_000144</name>
</gene>
<dbReference type="Pfam" id="PF00486">
    <property type="entry name" value="Trans_reg_C"/>
    <property type="match status" value="1"/>
</dbReference>
<evidence type="ECO:0000256" key="1">
    <source>
        <dbReference type="ARBA" id="ARBA00005820"/>
    </source>
</evidence>
<evidence type="ECO:0000259" key="8">
    <source>
        <dbReference type="SMART" id="SM01043"/>
    </source>
</evidence>
<evidence type="ECO:0000313" key="9">
    <source>
        <dbReference type="EMBL" id="WAZ19114.1"/>
    </source>
</evidence>
<organism evidence="9 10">
    <name type="scientific">Streptomyces cinnabarinus</name>
    <dbReference type="NCBI Taxonomy" id="67287"/>
    <lineage>
        <taxon>Bacteria</taxon>
        <taxon>Bacillati</taxon>
        <taxon>Actinomycetota</taxon>
        <taxon>Actinomycetes</taxon>
        <taxon>Kitasatosporales</taxon>
        <taxon>Streptomycetaceae</taxon>
        <taxon>Streptomyces</taxon>
    </lineage>
</organism>
<evidence type="ECO:0000256" key="6">
    <source>
        <dbReference type="SAM" id="MobiDB-lite"/>
    </source>
</evidence>
<keyword evidence="10" id="KW-1185">Reference proteome</keyword>
<feature type="region of interest" description="Disordered" evidence="6">
    <location>
        <begin position="30"/>
        <end position="65"/>
    </location>
</feature>
<proteinExistence type="inferred from homology"/>
<dbReference type="Gene3D" id="3.40.50.300">
    <property type="entry name" value="P-loop containing nucleotide triphosphate hydrolases"/>
    <property type="match status" value="1"/>
</dbReference>
<evidence type="ECO:0000256" key="2">
    <source>
        <dbReference type="ARBA" id="ARBA00023012"/>
    </source>
</evidence>
<evidence type="ECO:0000256" key="5">
    <source>
        <dbReference type="ARBA" id="ARBA00023163"/>
    </source>
</evidence>
<dbReference type="SUPFAM" id="SSF52540">
    <property type="entry name" value="P-loop containing nucleoside triphosphate hydrolases"/>
    <property type="match status" value="1"/>
</dbReference>
<dbReference type="PANTHER" id="PTHR35807:SF1">
    <property type="entry name" value="TRANSCRIPTIONAL REGULATOR REDD"/>
    <property type="match status" value="1"/>
</dbReference>
<dbReference type="SMART" id="SM00028">
    <property type="entry name" value="TPR"/>
    <property type="match status" value="3"/>
</dbReference>
<dbReference type="SMART" id="SM01043">
    <property type="entry name" value="BTAD"/>
    <property type="match status" value="1"/>
</dbReference>
<feature type="compositionally biased region" description="Basic and acidic residues" evidence="6">
    <location>
        <begin position="509"/>
        <end position="521"/>
    </location>
</feature>
<dbReference type="EMBL" id="CP114413">
    <property type="protein sequence ID" value="WAZ19114.1"/>
    <property type="molecule type" value="Genomic_DNA"/>
</dbReference>
<keyword evidence="5" id="KW-0804">Transcription</keyword>
<dbReference type="InterPro" id="IPR051677">
    <property type="entry name" value="AfsR-DnrI-RedD_regulator"/>
</dbReference>
<dbReference type="SUPFAM" id="SSF46894">
    <property type="entry name" value="C-terminal effector domain of the bipartite response regulators"/>
    <property type="match status" value="1"/>
</dbReference>
<dbReference type="Proteomes" id="UP001164439">
    <property type="component" value="Chromosome"/>
</dbReference>
<feature type="domain" description="OmpR/PhoB-type" evidence="7">
    <location>
        <begin position="81"/>
        <end position="163"/>
    </location>
</feature>
<evidence type="ECO:0000313" key="10">
    <source>
        <dbReference type="Proteomes" id="UP001164439"/>
    </source>
</evidence>
<evidence type="ECO:0000256" key="4">
    <source>
        <dbReference type="ARBA" id="ARBA00023125"/>
    </source>
</evidence>
<dbReference type="InterPro" id="IPR019734">
    <property type="entry name" value="TPR_rpt"/>
</dbReference>
<dbReference type="Gene3D" id="1.10.10.10">
    <property type="entry name" value="Winged helix-like DNA-binding domain superfamily/Winged helix DNA-binding domain"/>
    <property type="match status" value="1"/>
</dbReference>
<keyword evidence="3" id="KW-0805">Transcription regulation</keyword>
<feature type="compositionally biased region" description="Low complexity" evidence="6">
    <location>
        <begin position="31"/>
        <end position="42"/>
    </location>
</feature>
<keyword evidence="2" id="KW-0902">Two-component regulatory system</keyword>
<dbReference type="CDD" id="cd15831">
    <property type="entry name" value="BTAD"/>
    <property type="match status" value="1"/>
</dbReference>
<dbReference type="InterPro" id="IPR002182">
    <property type="entry name" value="NB-ARC"/>
</dbReference>
<dbReference type="InterPro" id="IPR001867">
    <property type="entry name" value="OmpR/PhoB-type_DNA-bd"/>
</dbReference>
<dbReference type="SUPFAM" id="SSF48452">
    <property type="entry name" value="TPR-like"/>
    <property type="match status" value="2"/>
</dbReference>
<dbReference type="Pfam" id="PF13424">
    <property type="entry name" value="TPR_12"/>
    <property type="match status" value="1"/>
</dbReference>
<feature type="region of interest" description="Disordered" evidence="6">
    <location>
        <begin position="509"/>
        <end position="534"/>
    </location>
</feature>
<comment type="similarity">
    <text evidence="1">Belongs to the AfsR/DnrI/RedD regulatory family.</text>
</comment>
<feature type="domain" description="Bacterial transcriptional activator" evidence="8">
    <location>
        <begin position="170"/>
        <end position="314"/>
    </location>
</feature>
<reference evidence="9" key="1">
    <citation type="submission" date="2022-12" db="EMBL/GenBank/DDBJ databases">
        <authorList>
            <person name="Ruckert C."/>
            <person name="Busche T."/>
            <person name="Kalinowski J."/>
            <person name="Wittmann C."/>
        </authorList>
    </citation>
    <scope>NUCLEOTIDE SEQUENCE</scope>
    <source>
        <strain evidence="9">DSM 40467</strain>
    </source>
</reference>
<dbReference type="Pfam" id="PF00931">
    <property type="entry name" value="NB-ARC"/>
    <property type="match status" value="1"/>
</dbReference>
<dbReference type="InterPro" id="IPR036388">
    <property type="entry name" value="WH-like_DNA-bd_sf"/>
</dbReference>
<evidence type="ECO:0000259" key="7">
    <source>
        <dbReference type="SMART" id="SM00862"/>
    </source>
</evidence>
<name>A0ABY7K850_9ACTN</name>
<protein>
    <submittedName>
        <fullName evidence="9">Tetratricopeptide repeat protein</fullName>
    </submittedName>
</protein>
<evidence type="ECO:0000256" key="3">
    <source>
        <dbReference type="ARBA" id="ARBA00023015"/>
    </source>
</evidence>
<dbReference type="InterPro" id="IPR027417">
    <property type="entry name" value="P-loop_NTPase"/>
</dbReference>
<dbReference type="PANTHER" id="PTHR35807">
    <property type="entry name" value="TRANSCRIPTIONAL REGULATOR REDD-RELATED"/>
    <property type="match status" value="1"/>
</dbReference>
<feature type="compositionally biased region" description="Pro residues" evidence="6">
    <location>
        <begin position="525"/>
        <end position="534"/>
    </location>
</feature>
<dbReference type="InterPro" id="IPR011990">
    <property type="entry name" value="TPR-like_helical_dom_sf"/>
</dbReference>
<dbReference type="InterPro" id="IPR005158">
    <property type="entry name" value="BTAD"/>
</dbReference>
<dbReference type="RefSeq" id="WP_269656797.1">
    <property type="nucleotide sequence ID" value="NZ_CP114413.1"/>
</dbReference>
<dbReference type="Pfam" id="PF03704">
    <property type="entry name" value="BTAD"/>
    <property type="match status" value="1"/>
</dbReference>